<proteinExistence type="inferred from homology"/>
<keyword evidence="9" id="KW-1185">Reference proteome</keyword>
<dbReference type="PANTHER" id="PTHR48022">
    <property type="entry name" value="PLASTIDIC GLUCOSE TRANSPORTER 4"/>
    <property type="match status" value="1"/>
</dbReference>
<comment type="subcellular location">
    <subcellularLocation>
        <location evidence="1">Membrane</location>
        <topology evidence="1">Multi-pass membrane protein</topology>
    </subcellularLocation>
</comment>
<accession>A0ABR3YIK2</accession>
<reference evidence="8 9" key="1">
    <citation type="journal article" date="2024" name="IMA Fungus">
        <title>IMA Genome - F19 : A genome assembly and annotation guide to empower mycologists, including annotated draft genome sequences of Ceratocystis pirilliformis, Diaporthe australafricana, Fusarium ophioides, Paecilomyces lecythidis, and Sporothrix stenoceras.</title>
        <authorList>
            <person name="Aylward J."/>
            <person name="Wilson A.M."/>
            <person name="Visagie C.M."/>
            <person name="Spraker J."/>
            <person name="Barnes I."/>
            <person name="Buitendag C."/>
            <person name="Ceriani C."/>
            <person name="Del Mar Angel L."/>
            <person name="du Plessis D."/>
            <person name="Fuchs T."/>
            <person name="Gasser K."/>
            <person name="Kramer D."/>
            <person name="Li W."/>
            <person name="Munsamy K."/>
            <person name="Piso A."/>
            <person name="Price J.L."/>
            <person name="Sonnekus B."/>
            <person name="Thomas C."/>
            <person name="van der Nest A."/>
            <person name="van Dijk A."/>
            <person name="van Heerden A."/>
            <person name="van Vuuren N."/>
            <person name="Yilmaz N."/>
            <person name="Duong T.A."/>
            <person name="van der Merwe N.A."/>
            <person name="Wingfield M.J."/>
            <person name="Wingfield B.D."/>
        </authorList>
    </citation>
    <scope>NUCLEOTIDE SEQUENCE [LARGE SCALE GENOMIC DNA]</scope>
    <source>
        <strain evidence="8 9">CMW 12675</strain>
    </source>
</reference>
<dbReference type="PANTHER" id="PTHR48022:SF5">
    <property type="entry name" value="ALPHA-GLUCOSIDES PERMEASE MPH2-RELATED"/>
    <property type="match status" value="1"/>
</dbReference>
<keyword evidence="3 6" id="KW-0812">Transmembrane</keyword>
<dbReference type="Pfam" id="PF00083">
    <property type="entry name" value="Sugar_tr"/>
    <property type="match status" value="1"/>
</dbReference>
<feature type="transmembrane region" description="Helical" evidence="6">
    <location>
        <begin position="132"/>
        <end position="155"/>
    </location>
</feature>
<organism evidence="8 9">
    <name type="scientific">Ceratocystis pirilliformis</name>
    <dbReference type="NCBI Taxonomy" id="259994"/>
    <lineage>
        <taxon>Eukaryota</taxon>
        <taxon>Fungi</taxon>
        <taxon>Dikarya</taxon>
        <taxon>Ascomycota</taxon>
        <taxon>Pezizomycotina</taxon>
        <taxon>Sordariomycetes</taxon>
        <taxon>Hypocreomycetidae</taxon>
        <taxon>Microascales</taxon>
        <taxon>Ceratocystidaceae</taxon>
        <taxon>Ceratocystis</taxon>
    </lineage>
</organism>
<name>A0ABR3YIK2_9PEZI</name>
<evidence type="ECO:0000259" key="7">
    <source>
        <dbReference type="PROSITE" id="PS50850"/>
    </source>
</evidence>
<dbReference type="PROSITE" id="PS50850">
    <property type="entry name" value="MFS"/>
    <property type="match status" value="1"/>
</dbReference>
<comment type="caution">
    <text evidence="8">The sequence shown here is derived from an EMBL/GenBank/DDBJ whole genome shotgun (WGS) entry which is preliminary data.</text>
</comment>
<keyword evidence="5 6" id="KW-0472">Membrane</keyword>
<feature type="transmembrane region" description="Helical" evidence="6">
    <location>
        <begin position="74"/>
        <end position="92"/>
    </location>
</feature>
<dbReference type="Proteomes" id="UP001583280">
    <property type="component" value="Unassembled WGS sequence"/>
</dbReference>
<dbReference type="InterPro" id="IPR020846">
    <property type="entry name" value="MFS_dom"/>
</dbReference>
<evidence type="ECO:0000256" key="4">
    <source>
        <dbReference type="ARBA" id="ARBA00022989"/>
    </source>
</evidence>
<evidence type="ECO:0000313" key="9">
    <source>
        <dbReference type="Proteomes" id="UP001583280"/>
    </source>
</evidence>
<dbReference type="InterPro" id="IPR036259">
    <property type="entry name" value="MFS_trans_sf"/>
</dbReference>
<gene>
    <name evidence="8" type="ORF">Cpir12675_006627</name>
</gene>
<protein>
    <recommendedName>
        <fullName evidence="7">Major facilitator superfamily (MFS) profile domain-containing protein</fullName>
    </recommendedName>
</protein>
<evidence type="ECO:0000256" key="1">
    <source>
        <dbReference type="ARBA" id="ARBA00004141"/>
    </source>
</evidence>
<evidence type="ECO:0000256" key="3">
    <source>
        <dbReference type="ARBA" id="ARBA00022692"/>
    </source>
</evidence>
<dbReference type="InterPro" id="IPR050360">
    <property type="entry name" value="MFS_Sugar_Transporters"/>
</dbReference>
<dbReference type="Gene3D" id="1.20.1250.20">
    <property type="entry name" value="MFS general substrate transporter like domains"/>
    <property type="match status" value="1"/>
</dbReference>
<evidence type="ECO:0000256" key="6">
    <source>
        <dbReference type="SAM" id="Phobius"/>
    </source>
</evidence>
<dbReference type="EMBL" id="JAWDJO010000337">
    <property type="protein sequence ID" value="KAL1887254.1"/>
    <property type="molecule type" value="Genomic_DNA"/>
</dbReference>
<evidence type="ECO:0000313" key="8">
    <source>
        <dbReference type="EMBL" id="KAL1887254.1"/>
    </source>
</evidence>
<sequence>MEGFCLLTQGSLYAMPQYTNVFGRPRPNGAGTTGDKNEIPGNIQVIMAMGQTIGQMGGLTIAGYATDTLGFRKTAMLGFGWIISWTFAFFFARNLTHIILAQTFTGIGWGIFQTLGPSYANDISPESLRPYATMWTNVCWIIGQIMGSAMMRGILDVKGDIS</sequence>
<evidence type="ECO:0000256" key="2">
    <source>
        <dbReference type="ARBA" id="ARBA00010992"/>
    </source>
</evidence>
<dbReference type="InterPro" id="IPR005828">
    <property type="entry name" value="MFS_sugar_transport-like"/>
</dbReference>
<comment type="similarity">
    <text evidence="2">Belongs to the major facilitator superfamily. Sugar transporter (TC 2.A.1.1) family.</text>
</comment>
<feature type="domain" description="Major facilitator superfamily (MFS) profile" evidence="7">
    <location>
        <begin position="1"/>
        <end position="162"/>
    </location>
</feature>
<dbReference type="SUPFAM" id="SSF103473">
    <property type="entry name" value="MFS general substrate transporter"/>
    <property type="match status" value="1"/>
</dbReference>
<evidence type="ECO:0000256" key="5">
    <source>
        <dbReference type="ARBA" id="ARBA00023136"/>
    </source>
</evidence>
<feature type="transmembrane region" description="Helical" evidence="6">
    <location>
        <begin position="99"/>
        <end position="120"/>
    </location>
</feature>
<keyword evidence="4 6" id="KW-1133">Transmembrane helix</keyword>